<reference evidence="3" key="1">
    <citation type="submission" date="2016-10" db="EMBL/GenBank/DDBJ databases">
        <authorList>
            <person name="Varghese N."/>
            <person name="Submissions S."/>
        </authorList>
    </citation>
    <scope>NUCLEOTIDE SEQUENCE [LARGE SCALE GENOMIC DNA]</scope>
    <source>
        <strain evidence="3">DSM 23445</strain>
    </source>
</reference>
<name>A0A1I7CBB3_9BACT</name>
<evidence type="ECO:0000313" key="3">
    <source>
        <dbReference type="Proteomes" id="UP000199673"/>
    </source>
</evidence>
<accession>A0A1I7CBB3</accession>
<dbReference type="Proteomes" id="UP000199673">
    <property type="component" value="Unassembled WGS sequence"/>
</dbReference>
<feature type="signal peptide" evidence="1">
    <location>
        <begin position="1"/>
        <end position="18"/>
    </location>
</feature>
<dbReference type="RefSeq" id="WP_091694857.1">
    <property type="nucleotide sequence ID" value="NZ_FPBF01000004.1"/>
</dbReference>
<gene>
    <name evidence="2" type="ORF">SAMN04489724_3032</name>
</gene>
<evidence type="ECO:0000313" key="2">
    <source>
        <dbReference type="EMBL" id="SFT96702.1"/>
    </source>
</evidence>
<dbReference type="STRING" id="305507.SAMN04489724_3032"/>
<dbReference type="AlphaFoldDB" id="A0A1I7CBB3"/>
<organism evidence="2 3">
    <name type="scientific">Algoriphagus locisalis</name>
    <dbReference type="NCBI Taxonomy" id="305507"/>
    <lineage>
        <taxon>Bacteria</taxon>
        <taxon>Pseudomonadati</taxon>
        <taxon>Bacteroidota</taxon>
        <taxon>Cytophagia</taxon>
        <taxon>Cytophagales</taxon>
        <taxon>Cyclobacteriaceae</taxon>
        <taxon>Algoriphagus</taxon>
    </lineage>
</organism>
<dbReference type="EMBL" id="FPBF01000004">
    <property type="protein sequence ID" value="SFT96702.1"/>
    <property type="molecule type" value="Genomic_DNA"/>
</dbReference>
<proteinExistence type="predicted"/>
<feature type="chain" id="PRO_5011584721" evidence="1">
    <location>
        <begin position="19"/>
        <end position="214"/>
    </location>
</feature>
<evidence type="ECO:0000256" key="1">
    <source>
        <dbReference type="SAM" id="SignalP"/>
    </source>
</evidence>
<keyword evidence="1" id="KW-0732">Signal</keyword>
<sequence>MKKSILPFLFLIFLSVYSKGQNQSIALNSYFGVYTDIDKFIYDGAFLGNYSLGWFSYQSSAETRLSGFGGIKFFTNSTPRMTISDIGNIGIGTTNPGSWKLAVNGQIRAKEIKVETSWSDFVFYDDYKLPTLNEVENHIKEKGHLKDIPSAKEVAENGIYLGEMDSKLLRKIEELTLYIIDLRKDMDRMNLDYQKLRKNIDSLNIYKNQMHSKL</sequence>
<keyword evidence="3" id="KW-1185">Reference proteome</keyword>
<protein>
    <submittedName>
        <fullName evidence="2">Uncharacterized protein</fullName>
    </submittedName>
</protein>
<dbReference type="OrthoDB" id="9793307at2"/>